<gene>
    <name evidence="3" type="ORF">P7W03_03755</name>
</gene>
<dbReference type="EMBL" id="CP121271">
    <property type="protein sequence ID" value="WMC84720.1"/>
    <property type="molecule type" value="Genomic_DNA"/>
</dbReference>
<dbReference type="InterPro" id="IPR002201">
    <property type="entry name" value="Glyco_trans_9"/>
</dbReference>
<dbReference type="SUPFAM" id="SSF53756">
    <property type="entry name" value="UDP-Glycosyltransferase/glycogen phosphorylase"/>
    <property type="match status" value="1"/>
</dbReference>
<keyword evidence="2 3" id="KW-0808">Transferase</keyword>
<dbReference type="AlphaFoldDB" id="A0AAX3ZCL5"/>
<name>A0AAX3ZCL5_STRRO</name>
<accession>A0AAX3ZCL5</accession>
<dbReference type="PANTHER" id="PTHR30160">
    <property type="entry name" value="TETRAACYLDISACCHARIDE 4'-KINASE-RELATED"/>
    <property type="match status" value="1"/>
</dbReference>
<sequence length="267" mass="26943">MKALIARPGGLGDVLQAGPAVRAVATRAARVTMLCGPRGASAARLLPHVDEIVVWDPPGEADDADGLVRKLREEAYDVALVLAAGRRGPGPATRLLRSAHVRRIGAAPPPGGRPESEAALGAAAELGFGLRRGDDGRPRVRPVPDTAALTGNGPYVVVHPGAGDPGRAWSAEHGAEAVALLADAGHRVVVTGGPEEAALTRAVAGQAGVDLGGRTDPRAFAGVLRAADALVTGSGGAAGLAAAVGTPVFPPATRDLTRAVRSLPRRR</sequence>
<dbReference type="GO" id="GO:0005829">
    <property type="term" value="C:cytosol"/>
    <property type="evidence" value="ECO:0007669"/>
    <property type="project" value="TreeGrafter"/>
</dbReference>
<organism evidence="3 4">
    <name type="scientific">Streptomyces rochei</name>
    <name type="common">Streptomyces parvullus</name>
    <dbReference type="NCBI Taxonomy" id="1928"/>
    <lineage>
        <taxon>Bacteria</taxon>
        <taxon>Bacillati</taxon>
        <taxon>Actinomycetota</taxon>
        <taxon>Actinomycetes</taxon>
        <taxon>Kitasatosporales</taxon>
        <taxon>Streptomycetaceae</taxon>
        <taxon>Streptomyces</taxon>
        <taxon>Streptomyces rochei group</taxon>
    </lineage>
</organism>
<dbReference type="Gene3D" id="3.40.50.2000">
    <property type="entry name" value="Glycogen Phosphorylase B"/>
    <property type="match status" value="2"/>
</dbReference>
<evidence type="ECO:0000313" key="3">
    <source>
        <dbReference type="EMBL" id="WMC84720.1"/>
    </source>
</evidence>
<dbReference type="GeneID" id="90941109"/>
<evidence type="ECO:0000256" key="1">
    <source>
        <dbReference type="ARBA" id="ARBA00022676"/>
    </source>
</evidence>
<dbReference type="GO" id="GO:0009244">
    <property type="term" value="P:lipopolysaccharide core region biosynthetic process"/>
    <property type="evidence" value="ECO:0007669"/>
    <property type="project" value="TreeGrafter"/>
</dbReference>
<dbReference type="RefSeq" id="WP_306691583.1">
    <property type="nucleotide sequence ID" value="NZ_CP121271.1"/>
</dbReference>
<reference evidence="3" key="1">
    <citation type="submission" date="2023-03" db="EMBL/GenBank/DDBJ databases">
        <title>Borrelidin-producing and root-colonizing Streptomyces rochei is a potent biopesticide for soil-borne oomycete-caused plant diseases.</title>
        <authorList>
            <person name="Zhou D."/>
            <person name="Wang X."/>
            <person name="Navarro-Munoz J.C."/>
            <person name="Li W."/>
            <person name="Li J."/>
            <person name="Jiu M."/>
            <person name="Deng S."/>
            <person name="Ye Y."/>
            <person name="Daly P."/>
            <person name="Wei L."/>
        </authorList>
    </citation>
    <scope>NUCLEOTIDE SEQUENCE</scope>
    <source>
        <strain evidence="3">JK1</strain>
    </source>
</reference>
<evidence type="ECO:0000256" key="2">
    <source>
        <dbReference type="ARBA" id="ARBA00022679"/>
    </source>
</evidence>
<dbReference type="InterPro" id="IPR051199">
    <property type="entry name" value="LPS_LOS_Heptosyltrfase"/>
</dbReference>
<dbReference type="CDD" id="cd03789">
    <property type="entry name" value="GT9_LPS_heptosyltransferase"/>
    <property type="match status" value="1"/>
</dbReference>
<evidence type="ECO:0000313" key="4">
    <source>
        <dbReference type="Proteomes" id="UP001231701"/>
    </source>
</evidence>
<proteinExistence type="predicted"/>
<dbReference type="Proteomes" id="UP001231701">
    <property type="component" value="Chromosome"/>
</dbReference>
<dbReference type="GO" id="GO:0008713">
    <property type="term" value="F:ADP-heptose-lipopolysaccharide heptosyltransferase activity"/>
    <property type="evidence" value="ECO:0007669"/>
    <property type="project" value="TreeGrafter"/>
</dbReference>
<dbReference type="Pfam" id="PF01075">
    <property type="entry name" value="Glyco_transf_9"/>
    <property type="match status" value="1"/>
</dbReference>
<dbReference type="PANTHER" id="PTHR30160:SF1">
    <property type="entry name" value="LIPOPOLYSACCHARIDE 1,2-N-ACETYLGLUCOSAMINETRANSFERASE-RELATED"/>
    <property type="match status" value="1"/>
</dbReference>
<keyword evidence="1 3" id="KW-0328">Glycosyltransferase</keyword>
<dbReference type="EC" id="2.4.-.-" evidence="3"/>
<protein>
    <submittedName>
        <fullName evidence="3">Glycosyltransferase family 9 protein</fullName>
        <ecNumber evidence="3">2.4.-.-</ecNumber>
    </submittedName>
</protein>